<dbReference type="EMBL" id="AMZH03013068">
    <property type="protein sequence ID" value="RRT49875.1"/>
    <property type="molecule type" value="Genomic_DNA"/>
</dbReference>
<name>A0A426YDQ8_ENSVE</name>
<protein>
    <submittedName>
        <fullName evidence="1">Uncharacterized protein</fullName>
    </submittedName>
</protein>
<accession>A0A426YDQ8</accession>
<dbReference type="AlphaFoldDB" id="A0A426YDQ8"/>
<dbReference type="Proteomes" id="UP000287651">
    <property type="component" value="Unassembled WGS sequence"/>
</dbReference>
<evidence type="ECO:0000313" key="2">
    <source>
        <dbReference type="Proteomes" id="UP000287651"/>
    </source>
</evidence>
<proteinExistence type="predicted"/>
<evidence type="ECO:0000313" key="1">
    <source>
        <dbReference type="EMBL" id="RRT49875.1"/>
    </source>
</evidence>
<organism evidence="1 2">
    <name type="scientific">Ensete ventricosum</name>
    <name type="common">Abyssinian banana</name>
    <name type="synonym">Musa ensete</name>
    <dbReference type="NCBI Taxonomy" id="4639"/>
    <lineage>
        <taxon>Eukaryota</taxon>
        <taxon>Viridiplantae</taxon>
        <taxon>Streptophyta</taxon>
        <taxon>Embryophyta</taxon>
        <taxon>Tracheophyta</taxon>
        <taxon>Spermatophyta</taxon>
        <taxon>Magnoliopsida</taxon>
        <taxon>Liliopsida</taxon>
        <taxon>Zingiberales</taxon>
        <taxon>Musaceae</taxon>
        <taxon>Ensete</taxon>
    </lineage>
</organism>
<reference evidence="1 2" key="1">
    <citation type="journal article" date="2014" name="Agronomy (Basel)">
        <title>A Draft Genome Sequence for Ensete ventricosum, the Drought-Tolerant Tree Against Hunger.</title>
        <authorList>
            <person name="Harrison J."/>
            <person name="Moore K.A."/>
            <person name="Paszkiewicz K."/>
            <person name="Jones T."/>
            <person name="Grant M."/>
            <person name="Ambacheew D."/>
            <person name="Muzemil S."/>
            <person name="Studholme D.J."/>
        </authorList>
    </citation>
    <scope>NUCLEOTIDE SEQUENCE [LARGE SCALE GENOMIC DNA]</scope>
</reference>
<gene>
    <name evidence="1" type="ORF">B296_00035743</name>
</gene>
<sequence length="110" mass="12742">MNFSYPILDLVTGEKNMLQDEKTVLKSEVEQLQNELHERMQHDPMAESHDRSDYTSPNLHQFLNTIIRMQQQLVGPRCDVLIYNSTRGSLVIPTYSRHIQLLRSSVNGSD</sequence>
<comment type="caution">
    <text evidence="1">The sequence shown here is derived from an EMBL/GenBank/DDBJ whole genome shotgun (WGS) entry which is preliminary data.</text>
</comment>